<dbReference type="InterPro" id="IPR052895">
    <property type="entry name" value="HetReg/Transcr_Mod"/>
</dbReference>
<accession>A0A9W8Y9H4</accession>
<name>A0A9W8Y9H4_9PLEO</name>
<proteinExistence type="predicted"/>
<comment type="caution">
    <text evidence="2">The sequence shown here is derived from an EMBL/GenBank/DDBJ whole genome shotgun (WGS) entry which is preliminary data.</text>
</comment>
<dbReference type="Proteomes" id="UP001140560">
    <property type="component" value="Unassembled WGS sequence"/>
</dbReference>
<evidence type="ECO:0000313" key="2">
    <source>
        <dbReference type="EMBL" id="KAJ4371409.1"/>
    </source>
</evidence>
<reference evidence="2" key="1">
    <citation type="submission" date="2022-10" db="EMBL/GenBank/DDBJ databases">
        <title>Tapping the CABI collections for fungal endophytes: first genome assemblies for Collariella, Neodidymelliopsis, Ascochyta clinopodiicola, Didymella pomorum, Didymosphaeria variabile, Neocosmospora piperis and Neocucurbitaria cava.</title>
        <authorList>
            <person name="Hill R."/>
        </authorList>
    </citation>
    <scope>NUCLEOTIDE SEQUENCE</scope>
    <source>
        <strain evidence="2">IMI 356814</strain>
    </source>
</reference>
<sequence>MAIQQYQEDNPVSMPRLWIDAICINQEQNTERSHQVSMMRDIYTGAESVIVWLGLAQTNEELAFLLTRYPTLLKVNEISTALVDLLNKSYWCRVWVVQEFVLAKAVEIWCGEFQADAADFDALWRADGLPLEFASIPQQIVNSNGWPLFKYRRDFRHSRRYKRELLGRRNSKTLKATFRLRDLLQAFETSQSSEVYDKVYGFLGIASTGRGERIRPDYSKSRVDLLVDVICNQCDDTIGRKDEDDYHFVIFLMRMLNVSRVEFARHVLQNSSEMQPFIYVFATTDFMVASMSLLGTIKEVGSSVHQAEAFQESMWTAGSLLRAPMHPGGLSNSDIRDMGLLVTFPETRLALEFEDYHIPNAVHQGKSEQLRQRLVAKSTETVMQSLIQRTRRKTGNDVENFQKPIQIDSKTLRQVFLNSFGAGAAVILSAMREQSERNTQPRYEQYSTFTGTNNIIGIICTSGSPDAPQITPGDHICVFSDDTVSKNALIIRRNEIEGQWIIIGFAVIITSISKSEPLGVVRSLQQAFGRGTLHTRTDWDIIDSVVGEMLHENLCFHCHLTDLLELSRCGILNETQLDRLLQQSLRDSDDDETHQCSLGTGKHDVLAFGL</sequence>
<gene>
    <name evidence="2" type="ORF">N0V83_004626</name>
</gene>
<organism evidence="2 3">
    <name type="scientific">Neocucurbitaria cava</name>
    <dbReference type="NCBI Taxonomy" id="798079"/>
    <lineage>
        <taxon>Eukaryota</taxon>
        <taxon>Fungi</taxon>
        <taxon>Dikarya</taxon>
        <taxon>Ascomycota</taxon>
        <taxon>Pezizomycotina</taxon>
        <taxon>Dothideomycetes</taxon>
        <taxon>Pleosporomycetidae</taxon>
        <taxon>Pleosporales</taxon>
        <taxon>Pleosporineae</taxon>
        <taxon>Cucurbitariaceae</taxon>
        <taxon>Neocucurbitaria</taxon>
    </lineage>
</organism>
<evidence type="ECO:0000313" key="3">
    <source>
        <dbReference type="Proteomes" id="UP001140560"/>
    </source>
</evidence>
<feature type="domain" description="Heterokaryon incompatibility" evidence="1">
    <location>
        <begin position="3"/>
        <end position="99"/>
    </location>
</feature>
<evidence type="ECO:0000259" key="1">
    <source>
        <dbReference type="Pfam" id="PF06985"/>
    </source>
</evidence>
<dbReference type="EMBL" id="JAPEUY010000007">
    <property type="protein sequence ID" value="KAJ4371409.1"/>
    <property type="molecule type" value="Genomic_DNA"/>
</dbReference>
<dbReference type="AlphaFoldDB" id="A0A9W8Y9H4"/>
<protein>
    <recommendedName>
        <fullName evidence="1">Heterokaryon incompatibility domain-containing protein</fullName>
    </recommendedName>
</protein>
<dbReference type="OrthoDB" id="2157530at2759"/>
<dbReference type="PANTHER" id="PTHR24148">
    <property type="entry name" value="ANKYRIN REPEAT DOMAIN-CONTAINING PROTEIN 39 HOMOLOG-RELATED"/>
    <property type="match status" value="1"/>
</dbReference>
<dbReference type="PANTHER" id="PTHR24148:SF73">
    <property type="entry name" value="HET DOMAIN PROTEIN (AFU_ORTHOLOGUE AFUA_8G01020)"/>
    <property type="match status" value="1"/>
</dbReference>
<dbReference type="InterPro" id="IPR010730">
    <property type="entry name" value="HET"/>
</dbReference>
<keyword evidence="3" id="KW-1185">Reference proteome</keyword>
<dbReference type="Pfam" id="PF06985">
    <property type="entry name" value="HET"/>
    <property type="match status" value="1"/>
</dbReference>